<dbReference type="Gene3D" id="1.10.10.60">
    <property type="entry name" value="Homeodomain-like"/>
    <property type="match status" value="1"/>
</dbReference>
<organism evidence="5 6">
    <name type="scientific">Spirosoma telluris</name>
    <dbReference type="NCBI Taxonomy" id="2183553"/>
    <lineage>
        <taxon>Bacteria</taxon>
        <taxon>Pseudomonadati</taxon>
        <taxon>Bacteroidota</taxon>
        <taxon>Cytophagia</taxon>
        <taxon>Cytophagales</taxon>
        <taxon>Cytophagaceae</taxon>
        <taxon>Spirosoma</taxon>
    </lineage>
</organism>
<evidence type="ECO:0000256" key="2">
    <source>
        <dbReference type="ARBA" id="ARBA00023125"/>
    </source>
</evidence>
<dbReference type="SUPFAM" id="SSF46689">
    <property type="entry name" value="Homeodomain-like"/>
    <property type="match status" value="1"/>
</dbReference>
<dbReference type="EMBL" id="QLII01000001">
    <property type="protein sequence ID" value="RAI78096.1"/>
    <property type="molecule type" value="Genomic_DNA"/>
</dbReference>
<proteinExistence type="predicted"/>
<dbReference type="SMART" id="SM00342">
    <property type="entry name" value="HTH_ARAC"/>
    <property type="match status" value="1"/>
</dbReference>
<dbReference type="OrthoDB" id="635259at2"/>
<reference evidence="5 6" key="1">
    <citation type="submission" date="2018-06" db="EMBL/GenBank/DDBJ databases">
        <title>Spirosoma sp. HMF3257 Genome sequencing and assembly.</title>
        <authorList>
            <person name="Kang H."/>
            <person name="Cha I."/>
            <person name="Kim H."/>
            <person name="Kang J."/>
            <person name="Joh K."/>
        </authorList>
    </citation>
    <scope>NUCLEOTIDE SEQUENCE [LARGE SCALE GENOMIC DNA]</scope>
    <source>
        <strain evidence="5 6">HMF3257</strain>
    </source>
</reference>
<gene>
    <name evidence="5" type="ORF">HMF3257_35605</name>
</gene>
<dbReference type="GO" id="GO:0043565">
    <property type="term" value="F:sequence-specific DNA binding"/>
    <property type="evidence" value="ECO:0007669"/>
    <property type="project" value="InterPro"/>
</dbReference>
<dbReference type="InterPro" id="IPR009057">
    <property type="entry name" value="Homeodomain-like_sf"/>
</dbReference>
<dbReference type="PROSITE" id="PS01124">
    <property type="entry name" value="HTH_ARAC_FAMILY_2"/>
    <property type="match status" value="1"/>
</dbReference>
<evidence type="ECO:0000313" key="6">
    <source>
        <dbReference type="Proteomes" id="UP000249016"/>
    </source>
</evidence>
<sequence>MRYQVYIPCDRLKPYIRQFVISEASDEQTYKVLPDTSLVMGFQYAGKLASVKETNTLPLATAGITGIQTGFRIFKNAPVTGSVLVVFTETGAASFFREPIHEFLGESLSLDNFLNSSTLSSLEDQLAAATTDQARVQLIEQFLISRLQKPKSDALVSLAIQYIYQSKGTIRMTALADALCSSQSPLEKRFRQLVGTSPKRFSSIVQMKQAIAAFSKTNSLTDISLESGYFDQAHFSNGFKTFTGLTPREFLHNLPKHLLLEKRFFTSIRTPML</sequence>
<protein>
    <submittedName>
        <fullName evidence="5">AraC family transcriptional regulator</fullName>
    </submittedName>
</protein>
<dbReference type="AlphaFoldDB" id="A0A327NVS0"/>
<dbReference type="InterPro" id="IPR018060">
    <property type="entry name" value="HTH_AraC"/>
</dbReference>
<evidence type="ECO:0000256" key="1">
    <source>
        <dbReference type="ARBA" id="ARBA00023015"/>
    </source>
</evidence>
<dbReference type="InterPro" id="IPR046532">
    <property type="entry name" value="DUF6597"/>
</dbReference>
<dbReference type="Pfam" id="PF12833">
    <property type="entry name" value="HTH_18"/>
    <property type="match status" value="1"/>
</dbReference>
<keyword evidence="3" id="KW-0804">Transcription</keyword>
<comment type="caution">
    <text evidence="5">The sequence shown here is derived from an EMBL/GenBank/DDBJ whole genome shotgun (WGS) entry which is preliminary data.</text>
</comment>
<evidence type="ECO:0000313" key="5">
    <source>
        <dbReference type="EMBL" id="RAI78096.1"/>
    </source>
</evidence>
<name>A0A327NVS0_9BACT</name>
<dbReference type="InterPro" id="IPR050204">
    <property type="entry name" value="AraC_XylS_family_regulators"/>
</dbReference>
<evidence type="ECO:0000259" key="4">
    <source>
        <dbReference type="PROSITE" id="PS01124"/>
    </source>
</evidence>
<keyword evidence="6" id="KW-1185">Reference proteome</keyword>
<evidence type="ECO:0000256" key="3">
    <source>
        <dbReference type="ARBA" id="ARBA00023163"/>
    </source>
</evidence>
<dbReference type="Proteomes" id="UP000249016">
    <property type="component" value="Unassembled WGS sequence"/>
</dbReference>
<keyword evidence="1" id="KW-0805">Transcription regulation</keyword>
<dbReference type="GO" id="GO:0003700">
    <property type="term" value="F:DNA-binding transcription factor activity"/>
    <property type="evidence" value="ECO:0007669"/>
    <property type="project" value="InterPro"/>
</dbReference>
<dbReference type="PANTHER" id="PTHR46796">
    <property type="entry name" value="HTH-TYPE TRANSCRIPTIONAL ACTIVATOR RHAS-RELATED"/>
    <property type="match status" value="1"/>
</dbReference>
<dbReference type="Pfam" id="PF20240">
    <property type="entry name" value="DUF6597"/>
    <property type="match status" value="1"/>
</dbReference>
<feature type="domain" description="HTH araC/xylS-type" evidence="4">
    <location>
        <begin position="153"/>
        <end position="253"/>
    </location>
</feature>
<dbReference type="PANTHER" id="PTHR46796:SF13">
    <property type="entry name" value="HTH-TYPE TRANSCRIPTIONAL ACTIVATOR RHAS"/>
    <property type="match status" value="1"/>
</dbReference>
<keyword evidence="2" id="KW-0238">DNA-binding</keyword>
<dbReference type="RefSeq" id="WP_111349515.1">
    <property type="nucleotide sequence ID" value="NZ_QLII01000001.1"/>
</dbReference>
<accession>A0A327NVS0</accession>